<dbReference type="Proteomes" id="UP001160148">
    <property type="component" value="Unassembled WGS sequence"/>
</dbReference>
<proteinExistence type="predicted"/>
<feature type="compositionally biased region" description="Polar residues" evidence="1">
    <location>
        <begin position="190"/>
        <end position="199"/>
    </location>
</feature>
<feature type="region of interest" description="Disordered" evidence="1">
    <location>
        <begin position="172"/>
        <end position="201"/>
    </location>
</feature>
<organism evidence="2 3">
    <name type="scientific">Macrosiphum euphorbiae</name>
    <name type="common">potato aphid</name>
    <dbReference type="NCBI Taxonomy" id="13131"/>
    <lineage>
        <taxon>Eukaryota</taxon>
        <taxon>Metazoa</taxon>
        <taxon>Ecdysozoa</taxon>
        <taxon>Arthropoda</taxon>
        <taxon>Hexapoda</taxon>
        <taxon>Insecta</taxon>
        <taxon>Pterygota</taxon>
        <taxon>Neoptera</taxon>
        <taxon>Paraneoptera</taxon>
        <taxon>Hemiptera</taxon>
        <taxon>Sternorrhyncha</taxon>
        <taxon>Aphidomorpha</taxon>
        <taxon>Aphidoidea</taxon>
        <taxon>Aphididae</taxon>
        <taxon>Macrosiphini</taxon>
        <taxon>Macrosiphum</taxon>
    </lineage>
</organism>
<comment type="caution">
    <text evidence="2">The sequence shown here is derived from an EMBL/GenBank/DDBJ whole genome shotgun (WGS) entry which is preliminary data.</text>
</comment>
<name>A0AAV0VK96_9HEMI</name>
<dbReference type="AlphaFoldDB" id="A0AAV0VK96"/>
<feature type="compositionally biased region" description="Gly residues" evidence="1">
    <location>
        <begin position="1"/>
        <end position="11"/>
    </location>
</feature>
<evidence type="ECO:0000313" key="2">
    <source>
        <dbReference type="EMBL" id="CAI6344583.1"/>
    </source>
</evidence>
<feature type="compositionally biased region" description="Polar residues" evidence="1">
    <location>
        <begin position="24"/>
        <end position="64"/>
    </location>
</feature>
<keyword evidence="3" id="KW-1185">Reference proteome</keyword>
<accession>A0AAV0VK96</accession>
<feature type="compositionally biased region" description="Low complexity" evidence="1">
    <location>
        <begin position="12"/>
        <end position="23"/>
    </location>
</feature>
<evidence type="ECO:0000313" key="3">
    <source>
        <dbReference type="Proteomes" id="UP001160148"/>
    </source>
</evidence>
<reference evidence="2 3" key="1">
    <citation type="submission" date="2023-01" db="EMBL/GenBank/DDBJ databases">
        <authorList>
            <person name="Whitehead M."/>
        </authorList>
    </citation>
    <scope>NUCLEOTIDE SEQUENCE [LARGE SCALE GENOMIC DNA]</scope>
</reference>
<feature type="region of interest" description="Disordered" evidence="1">
    <location>
        <begin position="1"/>
        <end position="65"/>
    </location>
</feature>
<gene>
    <name evidence="2" type="ORF">MEUPH1_LOCUS1701</name>
</gene>
<sequence>MFTVGLIGGGDSNPQSVQSNPQSLESNPQSLESNPQSEDSNPQSEESNPQSLESKPQSEESNPPTKCDIYQLIKSFPIPIKGNFKKIREKFSGVPPGADPSEYTKYKLKDTMDPINKKSIGSVIMPMHQIFNNPNISITPSSPLVKQPAITSRPWTVPAECSPPVSIVPVSCEQDKSAPNSKETQKSNKRTASYPISNRASKKPRISITKLPKLVRLQAYYIKPGCKSSNKEKDTIVSSINAATLIPSTSNAVIRSSPEIISSLKDLTTTIKTRIEL</sequence>
<evidence type="ECO:0000256" key="1">
    <source>
        <dbReference type="SAM" id="MobiDB-lite"/>
    </source>
</evidence>
<protein>
    <submittedName>
        <fullName evidence="2">Uncharacterized protein</fullName>
    </submittedName>
</protein>
<dbReference type="EMBL" id="CARXXK010000001">
    <property type="protein sequence ID" value="CAI6344583.1"/>
    <property type="molecule type" value="Genomic_DNA"/>
</dbReference>